<dbReference type="EMBL" id="CP000031">
    <property type="protein sequence ID" value="AAV96529.1"/>
    <property type="molecule type" value="Genomic_DNA"/>
</dbReference>
<accession>Q5LNB0</accession>
<reference evidence="2 3" key="1">
    <citation type="journal article" date="2004" name="Nature">
        <title>Genome sequence of Silicibacter pomeroyi reveals adaptations to the marine environment.</title>
        <authorList>
            <person name="Moran M.A."/>
            <person name="Buchan A."/>
            <person name="Gonzalez J.M."/>
            <person name="Heidelberg J.F."/>
            <person name="Whitman W.B."/>
            <person name="Kiene R.P."/>
            <person name="Henriksen J.R."/>
            <person name="King G.M."/>
            <person name="Belas R."/>
            <person name="Fuqua C."/>
            <person name="Brinkac L."/>
            <person name="Lewis M."/>
            <person name="Johri S."/>
            <person name="Weaver B."/>
            <person name="Pai G."/>
            <person name="Eisen J.A."/>
            <person name="Rahe E."/>
            <person name="Sheldon W.M."/>
            <person name="Ye W."/>
            <person name="Miller T.R."/>
            <person name="Carlton J."/>
            <person name="Rasko D.A."/>
            <person name="Paulsen I.T."/>
            <person name="Ren Q."/>
            <person name="Daugherty S.C."/>
            <person name="Deboy R.T."/>
            <person name="Dodson R.J."/>
            <person name="Durkin A.S."/>
            <person name="Madupu R."/>
            <person name="Nelson W.C."/>
            <person name="Sullivan S.A."/>
            <person name="Rosovitz M.J."/>
            <person name="Haft D.H."/>
            <person name="Selengut J."/>
            <person name="Ward N."/>
        </authorList>
    </citation>
    <scope>NUCLEOTIDE SEQUENCE [LARGE SCALE GENOMIC DNA]</scope>
    <source>
        <strain evidence="3">ATCC 700808 / DSM 15171 / DSS-3</strain>
    </source>
</reference>
<reference evidence="2 3" key="2">
    <citation type="journal article" date="2014" name="Stand. Genomic Sci.">
        <title>An updated genome annotation for the model marine bacterium Ruegeria pomeroyi DSS-3.</title>
        <authorList>
            <person name="Rivers A.R."/>
            <person name="Smith C.B."/>
            <person name="Moran M.A."/>
        </authorList>
    </citation>
    <scope>GENOME REANNOTATION</scope>
    <source>
        <strain evidence="3">ATCC 700808 / DSM 15171 / DSS-3</strain>
    </source>
</reference>
<gene>
    <name evidence="2" type="ordered locus">SPO3302</name>
</gene>
<dbReference type="Pfam" id="PF07045">
    <property type="entry name" value="DUF1330"/>
    <property type="match status" value="1"/>
</dbReference>
<sequence length="122" mass="13003">MHATHALPRVFDTHSRDYSWVIATRKEIDMIYAVFKARVTDPAALATYREQAGAALARHGGKVEAATPAASALDGTPDIPDVAAVLSFPDAAAARAWIDDPTLADLHALRRSAGKTEILLLG</sequence>
<dbReference type="eggNOG" id="COG5470">
    <property type="taxonomic scope" value="Bacteria"/>
</dbReference>
<dbReference type="AlphaFoldDB" id="Q5LNB0"/>
<name>Q5LNB0_RUEPO</name>
<proteinExistence type="predicted"/>
<feature type="domain" description="DUF1330" evidence="1">
    <location>
        <begin position="31"/>
        <end position="120"/>
    </location>
</feature>
<dbReference type="KEGG" id="sil:SPO3302"/>
<dbReference type="InterPro" id="IPR011008">
    <property type="entry name" value="Dimeric_a/b-barrel"/>
</dbReference>
<evidence type="ECO:0000313" key="2">
    <source>
        <dbReference type="EMBL" id="AAV96529.1"/>
    </source>
</evidence>
<dbReference type="Proteomes" id="UP000001023">
    <property type="component" value="Chromosome"/>
</dbReference>
<dbReference type="InterPro" id="IPR010753">
    <property type="entry name" value="DUF1330"/>
</dbReference>
<protein>
    <recommendedName>
        <fullName evidence="1">DUF1330 domain-containing protein</fullName>
    </recommendedName>
</protein>
<dbReference type="HOGENOM" id="CLU_145407_4_1_5"/>
<dbReference type="Gene3D" id="3.30.70.100">
    <property type="match status" value="1"/>
</dbReference>
<dbReference type="DNASU" id="3193380"/>
<dbReference type="SUPFAM" id="SSF54909">
    <property type="entry name" value="Dimeric alpha+beta barrel"/>
    <property type="match status" value="1"/>
</dbReference>
<organism evidence="2 3">
    <name type="scientific">Ruegeria pomeroyi (strain ATCC 700808 / DSM 15171 / DSS-3)</name>
    <name type="common">Silicibacter pomeroyi</name>
    <dbReference type="NCBI Taxonomy" id="246200"/>
    <lineage>
        <taxon>Bacteria</taxon>
        <taxon>Pseudomonadati</taxon>
        <taxon>Pseudomonadota</taxon>
        <taxon>Alphaproteobacteria</taxon>
        <taxon>Rhodobacterales</taxon>
        <taxon>Roseobacteraceae</taxon>
        <taxon>Ruegeria</taxon>
    </lineage>
</organism>
<keyword evidence="3" id="KW-1185">Reference proteome</keyword>
<evidence type="ECO:0000313" key="3">
    <source>
        <dbReference type="Proteomes" id="UP000001023"/>
    </source>
</evidence>
<dbReference type="PaxDb" id="246200-SPO3302"/>
<evidence type="ECO:0000259" key="1">
    <source>
        <dbReference type="Pfam" id="PF07045"/>
    </source>
</evidence>